<dbReference type="InterPro" id="IPR022385">
    <property type="entry name" value="Rhs_assc_core"/>
</dbReference>
<dbReference type="RefSeq" id="WP_124328359.1">
    <property type="nucleotide sequence ID" value="NZ_BEXT01000001.1"/>
</dbReference>
<evidence type="ECO:0000313" key="2">
    <source>
        <dbReference type="Proteomes" id="UP000288096"/>
    </source>
</evidence>
<protein>
    <submittedName>
        <fullName evidence="1">Rhs family protein</fullName>
    </submittedName>
</protein>
<dbReference type="PANTHER" id="PTHR32305:SF15">
    <property type="entry name" value="PROTEIN RHSA-RELATED"/>
    <property type="match status" value="1"/>
</dbReference>
<dbReference type="NCBIfam" id="TIGR03696">
    <property type="entry name" value="Rhs_assc_core"/>
    <property type="match status" value="1"/>
</dbReference>
<accession>A0A401FVN3</accession>
<name>A0A401FVN3_9BACT</name>
<proteinExistence type="predicted"/>
<reference evidence="2" key="1">
    <citation type="submission" date="2017-11" db="EMBL/GenBank/DDBJ databases">
        <authorList>
            <person name="Watanabe M."/>
            <person name="Kojima H."/>
        </authorList>
    </citation>
    <scope>NUCLEOTIDE SEQUENCE [LARGE SCALE GENOMIC DNA]</scope>
    <source>
        <strain evidence="2">Tokyo 01</strain>
    </source>
</reference>
<gene>
    <name evidence="1" type="ORF">DENIS_1980</name>
</gene>
<dbReference type="AlphaFoldDB" id="A0A401FVN3"/>
<dbReference type="PANTHER" id="PTHR32305">
    <property type="match status" value="1"/>
</dbReference>
<dbReference type="Proteomes" id="UP000288096">
    <property type="component" value="Unassembled WGS sequence"/>
</dbReference>
<dbReference type="OrthoDB" id="5423106at2"/>
<dbReference type="EMBL" id="BEXT01000001">
    <property type="protein sequence ID" value="GBC61020.1"/>
    <property type="molecule type" value="Genomic_DNA"/>
</dbReference>
<sequence>MLKIAWFLFDADGIRVSAETDGNVTDYLVDKNRDYAQVLEERDGSGGLIVSYVYGDDLIRQKRGDAFSYYQYDGQLSTRQLTDGSGNVTDTCIYDAFGEVLSQSGNTENSYLYTGEQYDPNAEFYYLRARYYDPAGGRFLSSDPYAGRQSEPVTLHKYLYANANPVMYNDPSGKISIAMDLSVTNSMMNNLIRMQVNTTVRSITKIIGGSLLTTCSYFKIR</sequence>
<dbReference type="Gene3D" id="2.180.10.10">
    <property type="entry name" value="RHS repeat-associated core"/>
    <property type="match status" value="1"/>
</dbReference>
<reference evidence="2" key="2">
    <citation type="submission" date="2019-01" db="EMBL/GenBank/DDBJ databases">
        <title>Genome sequence of Desulfonema ishimotonii strain Tokyo 01.</title>
        <authorList>
            <person name="Fukui M."/>
        </authorList>
    </citation>
    <scope>NUCLEOTIDE SEQUENCE [LARGE SCALE GENOMIC DNA]</scope>
    <source>
        <strain evidence="2">Tokyo 01</strain>
    </source>
</reference>
<dbReference type="InterPro" id="IPR050708">
    <property type="entry name" value="T6SS_VgrG/RHS"/>
</dbReference>
<organism evidence="1 2">
    <name type="scientific">Desulfonema ishimotonii</name>
    <dbReference type="NCBI Taxonomy" id="45657"/>
    <lineage>
        <taxon>Bacteria</taxon>
        <taxon>Pseudomonadati</taxon>
        <taxon>Thermodesulfobacteriota</taxon>
        <taxon>Desulfobacteria</taxon>
        <taxon>Desulfobacterales</taxon>
        <taxon>Desulfococcaceae</taxon>
        <taxon>Desulfonema</taxon>
    </lineage>
</organism>
<comment type="caution">
    <text evidence="1">The sequence shown here is derived from an EMBL/GenBank/DDBJ whole genome shotgun (WGS) entry which is preliminary data.</text>
</comment>
<keyword evidence="2" id="KW-1185">Reference proteome</keyword>
<evidence type="ECO:0000313" key="1">
    <source>
        <dbReference type="EMBL" id="GBC61020.1"/>
    </source>
</evidence>